<dbReference type="Proteomes" id="UP000182658">
    <property type="component" value="Unassembled WGS sequence"/>
</dbReference>
<dbReference type="EMBL" id="KV875108">
    <property type="protein sequence ID" value="OIW23151.1"/>
    <property type="molecule type" value="Genomic_DNA"/>
</dbReference>
<evidence type="ECO:0000256" key="2">
    <source>
        <dbReference type="SAM" id="SignalP"/>
    </source>
</evidence>
<dbReference type="AlphaFoldDB" id="A0A1J7I683"/>
<evidence type="ECO:0000313" key="3">
    <source>
        <dbReference type="EMBL" id="OIW23151.1"/>
    </source>
</evidence>
<organism evidence="3 4">
    <name type="scientific">Coniochaeta ligniaria NRRL 30616</name>
    <dbReference type="NCBI Taxonomy" id="1408157"/>
    <lineage>
        <taxon>Eukaryota</taxon>
        <taxon>Fungi</taxon>
        <taxon>Dikarya</taxon>
        <taxon>Ascomycota</taxon>
        <taxon>Pezizomycotina</taxon>
        <taxon>Sordariomycetes</taxon>
        <taxon>Sordariomycetidae</taxon>
        <taxon>Coniochaetales</taxon>
        <taxon>Coniochaetaceae</taxon>
        <taxon>Coniochaeta</taxon>
    </lineage>
</organism>
<accession>A0A1J7I683</accession>
<feature type="compositionally biased region" description="Low complexity" evidence="1">
    <location>
        <begin position="128"/>
        <end position="140"/>
    </location>
</feature>
<evidence type="ECO:0000256" key="1">
    <source>
        <dbReference type="SAM" id="MobiDB-lite"/>
    </source>
</evidence>
<gene>
    <name evidence="3" type="ORF">CONLIGDRAFT_686914</name>
</gene>
<feature type="chain" id="PRO_5013018233" evidence="2">
    <location>
        <begin position="33"/>
        <end position="220"/>
    </location>
</feature>
<protein>
    <submittedName>
        <fullName evidence="3">Uncharacterized protein</fullName>
    </submittedName>
</protein>
<feature type="compositionally biased region" description="Polar residues" evidence="1">
    <location>
        <begin position="143"/>
        <end position="155"/>
    </location>
</feature>
<sequence>MAPPTKPQPPLWIIHARLILLLLILLLSNLIAYRSGLASCASRSQSNLQPPTATTTTLPGNATNATNTTCAICPPPATTTALDKLIMAESCRLHRNLASLLAGDEHNRPGHMDMDAAFPADLSLSLGQAHPQPQRHAQARFQARNSPSSSDNTNFYPVPPRLSSSSDSSSSGSTENAAADDGRCGCGFVGEWGASNEWFVLMAEVDMFLAMEGVCEGGDV</sequence>
<evidence type="ECO:0000313" key="4">
    <source>
        <dbReference type="Proteomes" id="UP000182658"/>
    </source>
</evidence>
<name>A0A1J7I683_9PEZI</name>
<reference evidence="3 4" key="1">
    <citation type="submission" date="2016-10" db="EMBL/GenBank/DDBJ databases">
        <title>Draft genome sequence of Coniochaeta ligniaria NRRL30616, a lignocellulolytic fungus for bioabatement of inhibitors in plant biomass hydrolysates.</title>
        <authorList>
            <consortium name="DOE Joint Genome Institute"/>
            <person name="Jimenez D.J."/>
            <person name="Hector R.E."/>
            <person name="Riley R."/>
            <person name="Sun H."/>
            <person name="Grigoriev I.V."/>
            <person name="Van Elsas J.D."/>
            <person name="Nichols N.N."/>
        </authorList>
    </citation>
    <scope>NUCLEOTIDE SEQUENCE [LARGE SCALE GENOMIC DNA]</scope>
    <source>
        <strain evidence="3 4">NRRL 30616</strain>
    </source>
</reference>
<dbReference type="InParanoid" id="A0A1J7I683"/>
<feature type="signal peptide" evidence="2">
    <location>
        <begin position="1"/>
        <end position="32"/>
    </location>
</feature>
<proteinExistence type="predicted"/>
<keyword evidence="2" id="KW-0732">Signal</keyword>
<feature type="region of interest" description="Disordered" evidence="1">
    <location>
        <begin position="127"/>
        <end position="180"/>
    </location>
</feature>
<feature type="compositionally biased region" description="Low complexity" evidence="1">
    <location>
        <begin position="163"/>
        <end position="173"/>
    </location>
</feature>
<keyword evidence="4" id="KW-1185">Reference proteome</keyword>